<feature type="compositionally biased region" description="Low complexity" evidence="7">
    <location>
        <begin position="102"/>
        <end position="116"/>
    </location>
</feature>
<dbReference type="GO" id="GO:1990904">
    <property type="term" value="C:ribonucleoprotein complex"/>
    <property type="evidence" value="ECO:0007669"/>
    <property type="project" value="UniProtKB-KW"/>
</dbReference>
<evidence type="ECO:0000256" key="6">
    <source>
        <dbReference type="ARBA" id="ARBA00023274"/>
    </source>
</evidence>
<evidence type="ECO:0000256" key="7">
    <source>
        <dbReference type="SAM" id="MobiDB-lite"/>
    </source>
</evidence>
<dbReference type="SMART" id="SM00949">
    <property type="entry name" value="PAZ"/>
    <property type="match status" value="1"/>
</dbReference>
<name>A0A7J7GN39_CAMSI</name>
<comment type="similarity">
    <text evidence="1">Belongs to the argonaute family. Ago subfamily.</text>
</comment>
<reference evidence="10" key="1">
    <citation type="journal article" date="2020" name="Nat. Commun.">
        <title>Genome assembly of wild tea tree DASZ reveals pedigree and selection history of tea varieties.</title>
        <authorList>
            <person name="Zhang W."/>
            <person name="Zhang Y."/>
            <person name="Qiu H."/>
            <person name="Guo Y."/>
            <person name="Wan H."/>
            <person name="Zhang X."/>
            <person name="Scossa F."/>
            <person name="Alseekh S."/>
            <person name="Zhang Q."/>
            <person name="Wang P."/>
            <person name="Xu L."/>
            <person name="Schmidt M.H."/>
            <person name="Jia X."/>
            <person name="Li D."/>
            <person name="Zhu A."/>
            <person name="Guo F."/>
            <person name="Chen W."/>
            <person name="Ni D."/>
            <person name="Usadel B."/>
            <person name="Fernie A.R."/>
            <person name="Wen W."/>
        </authorList>
    </citation>
    <scope>NUCLEOTIDE SEQUENCE [LARGE SCALE GENOMIC DNA]</scope>
    <source>
        <strain evidence="10">cv. G240</strain>
    </source>
</reference>
<protein>
    <recommendedName>
        <fullName evidence="8">PAZ domain-containing protein</fullName>
    </recommendedName>
</protein>
<dbReference type="SUPFAM" id="SSF101690">
    <property type="entry name" value="PAZ domain"/>
    <property type="match status" value="1"/>
</dbReference>
<evidence type="ECO:0000256" key="5">
    <source>
        <dbReference type="ARBA" id="ARBA00023158"/>
    </source>
</evidence>
<dbReference type="InterPro" id="IPR036085">
    <property type="entry name" value="PAZ_dom_sf"/>
</dbReference>
<dbReference type="EMBL" id="JACBKZ010000010">
    <property type="protein sequence ID" value="KAF5941301.1"/>
    <property type="molecule type" value="Genomic_DNA"/>
</dbReference>
<evidence type="ECO:0000256" key="2">
    <source>
        <dbReference type="ARBA" id="ARBA00022491"/>
    </source>
</evidence>
<keyword evidence="3" id="KW-0810">Translation regulation</keyword>
<feature type="domain" description="PAZ" evidence="8">
    <location>
        <begin position="366"/>
        <end position="483"/>
    </location>
</feature>
<dbReference type="GO" id="GO:0006417">
    <property type="term" value="P:regulation of translation"/>
    <property type="evidence" value="ECO:0007669"/>
    <property type="project" value="UniProtKB-KW"/>
</dbReference>
<feature type="compositionally biased region" description="Basic and acidic residues" evidence="7">
    <location>
        <begin position="126"/>
        <end position="137"/>
    </location>
</feature>
<keyword evidence="10" id="KW-1185">Reference proteome</keyword>
<reference evidence="9 10" key="2">
    <citation type="submission" date="2020-07" db="EMBL/GenBank/DDBJ databases">
        <title>Genome assembly of wild tea tree DASZ reveals pedigree and selection history of tea varieties.</title>
        <authorList>
            <person name="Zhang W."/>
        </authorList>
    </citation>
    <scope>NUCLEOTIDE SEQUENCE [LARGE SCALE GENOMIC DNA]</scope>
    <source>
        <strain evidence="10">cv. G240</strain>
        <tissue evidence="9">Leaf</tissue>
    </source>
</reference>
<dbReference type="GO" id="GO:0003723">
    <property type="term" value="F:RNA binding"/>
    <property type="evidence" value="ECO:0007669"/>
    <property type="project" value="UniProtKB-KW"/>
</dbReference>
<dbReference type="InterPro" id="IPR032474">
    <property type="entry name" value="Argonaute_N"/>
</dbReference>
<dbReference type="Pfam" id="PF02170">
    <property type="entry name" value="PAZ"/>
    <property type="match status" value="1"/>
</dbReference>
<dbReference type="Gene3D" id="2.170.260.10">
    <property type="entry name" value="paz domain"/>
    <property type="match status" value="1"/>
</dbReference>
<feature type="region of interest" description="Disordered" evidence="7">
    <location>
        <begin position="1"/>
        <end position="154"/>
    </location>
</feature>
<proteinExistence type="inferred from homology"/>
<keyword evidence="2" id="KW-0678">Repressor</keyword>
<organism evidence="9 10">
    <name type="scientific">Camellia sinensis</name>
    <name type="common">Tea plant</name>
    <name type="synonym">Thea sinensis</name>
    <dbReference type="NCBI Taxonomy" id="4442"/>
    <lineage>
        <taxon>Eukaryota</taxon>
        <taxon>Viridiplantae</taxon>
        <taxon>Streptophyta</taxon>
        <taxon>Embryophyta</taxon>
        <taxon>Tracheophyta</taxon>
        <taxon>Spermatophyta</taxon>
        <taxon>Magnoliopsida</taxon>
        <taxon>eudicotyledons</taxon>
        <taxon>Gunneridae</taxon>
        <taxon>Pentapetalae</taxon>
        <taxon>asterids</taxon>
        <taxon>Ericales</taxon>
        <taxon>Theaceae</taxon>
        <taxon>Camellia</taxon>
    </lineage>
</organism>
<dbReference type="GO" id="GO:0051607">
    <property type="term" value="P:defense response to virus"/>
    <property type="evidence" value="ECO:0007669"/>
    <property type="project" value="UniProtKB-ARBA"/>
</dbReference>
<dbReference type="GO" id="GO:0031047">
    <property type="term" value="P:regulatory ncRNA-mediated gene silencing"/>
    <property type="evidence" value="ECO:0007669"/>
    <property type="project" value="UniProtKB-KW"/>
</dbReference>
<accession>A0A7J7GN39</accession>
<feature type="compositionally biased region" description="Basic and acidic residues" evidence="7">
    <location>
        <begin position="1"/>
        <end position="15"/>
    </location>
</feature>
<dbReference type="AlphaFoldDB" id="A0A7J7GN39"/>
<dbReference type="Proteomes" id="UP000593564">
    <property type="component" value="Unassembled WGS sequence"/>
</dbReference>
<keyword evidence="6" id="KW-0687">Ribonucleoprotein</keyword>
<gene>
    <name evidence="9" type="ORF">HYC85_022468</name>
</gene>
<evidence type="ECO:0000256" key="4">
    <source>
        <dbReference type="ARBA" id="ARBA00022884"/>
    </source>
</evidence>
<dbReference type="SMART" id="SM01163">
    <property type="entry name" value="DUF1785"/>
    <property type="match status" value="1"/>
</dbReference>
<dbReference type="PANTHER" id="PTHR22891">
    <property type="entry name" value="EUKARYOTIC TRANSLATION INITIATION FACTOR 2C"/>
    <property type="match status" value="1"/>
</dbReference>
<dbReference type="FunFam" id="2.170.260.10:FF:000008">
    <property type="entry name" value="Protein argonaute 7"/>
    <property type="match status" value="1"/>
</dbReference>
<dbReference type="PROSITE" id="PS50821">
    <property type="entry name" value="PAZ"/>
    <property type="match status" value="1"/>
</dbReference>
<dbReference type="InterPro" id="IPR003100">
    <property type="entry name" value="PAZ_dom"/>
</dbReference>
<evidence type="ECO:0000313" key="10">
    <source>
        <dbReference type="Proteomes" id="UP000593564"/>
    </source>
</evidence>
<evidence type="ECO:0000256" key="3">
    <source>
        <dbReference type="ARBA" id="ARBA00022845"/>
    </source>
</evidence>
<evidence type="ECO:0000313" key="9">
    <source>
        <dbReference type="EMBL" id="KAF5941301.1"/>
    </source>
</evidence>
<evidence type="ECO:0000256" key="1">
    <source>
        <dbReference type="ARBA" id="ARBA00008201"/>
    </source>
</evidence>
<keyword evidence="5" id="KW-0943">RNA-mediated gene silencing</keyword>
<sequence>MQSKAKQQEFADLSKHLTMTRNGGRNYNGGGNHSGRGGNGGGGGRGRGQGGGGRGGARARGPPQQGQNQGGGGAYRPPAPLQQVQGIGVGLTSGEWNGQPWSASSVAGQSSSQPVSRKLPEQALPDIKELEISEKKPSSSIPGGSSEKKIVPIKRPDNGGTLDFRNIWLLANHFPVKFNPQSIIMHYDVDIKPNMPPGSLAAKRTISKSDLRLITDKLFSSDPTRFPEQISTYDGEKNIFSAVPLPTGTFYVELSGGEDTAPRSYRFTIELVNELKVSKLNDYSQGMLSNAPREVFQAMDLVMKDNPSRHMFPVGRSFYSKEFRPNDDLGYGIAASRGFQQSLKVTAQGPAQCLDSSVLPFRKQLPVLDFLTKQGFQLTDVSTSRREVMREVMHVLKGLKVHVTHRQTNQKYTIAGFSDKNTRYITFTLEDREGENPPREISLIEYFRERYNREPRDQDMPCVDLGKGNRKNYVPMEFCVLVEGQRYPKEHLCRDQALSLKQMSLARPRDRMDTICGMVRSEDGPCGDVARKFGIEVEKDMTRLSGRVMEPPVLKVRSSTGNVEVLRITDTDKCQWNLLGQSVMEGMPLNRWALIDFTANDRYNKLNPDRFIPEPES</sequence>
<dbReference type="Pfam" id="PF08699">
    <property type="entry name" value="ArgoL1"/>
    <property type="match status" value="1"/>
</dbReference>
<comment type="caution">
    <text evidence="9">The sequence shown here is derived from an EMBL/GenBank/DDBJ whole genome shotgun (WGS) entry which is preliminary data.</text>
</comment>
<dbReference type="Pfam" id="PF16486">
    <property type="entry name" value="ArgoN"/>
    <property type="match status" value="1"/>
</dbReference>
<dbReference type="InterPro" id="IPR014811">
    <property type="entry name" value="ArgoL1"/>
</dbReference>
<feature type="compositionally biased region" description="Gly residues" evidence="7">
    <location>
        <begin position="26"/>
        <end position="58"/>
    </location>
</feature>
<evidence type="ECO:0000259" key="8">
    <source>
        <dbReference type="PROSITE" id="PS50821"/>
    </source>
</evidence>
<keyword evidence="4" id="KW-0694">RNA-binding</keyword>
<dbReference type="CDD" id="cd02846">
    <property type="entry name" value="PAZ_argonaute_like"/>
    <property type="match status" value="1"/>
</dbReference>